<dbReference type="OrthoDB" id="10017160at2759"/>
<proteinExistence type="predicted"/>
<dbReference type="AlphaFoldDB" id="A0A4C1SDH0"/>
<gene>
    <name evidence="2" type="ORF">EVAR_74412_1</name>
</gene>
<evidence type="ECO:0000256" key="1">
    <source>
        <dbReference type="SAM" id="MobiDB-lite"/>
    </source>
</evidence>
<organism evidence="2 3">
    <name type="scientific">Eumeta variegata</name>
    <name type="common">Bagworm moth</name>
    <name type="synonym">Eumeta japonica</name>
    <dbReference type="NCBI Taxonomy" id="151549"/>
    <lineage>
        <taxon>Eukaryota</taxon>
        <taxon>Metazoa</taxon>
        <taxon>Ecdysozoa</taxon>
        <taxon>Arthropoda</taxon>
        <taxon>Hexapoda</taxon>
        <taxon>Insecta</taxon>
        <taxon>Pterygota</taxon>
        <taxon>Neoptera</taxon>
        <taxon>Endopterygota</taxon>
        <taxon>Lepidoptera</taxon>
        <taxon>Glossata</taxon>
        <taxon>Ditrysia</taxon>
        <taxon>Tineoidea</taxon>
        <taxon>Psychidae</taxon>
        <taxon>Oiketicinae</taxon>
        <taxon>Eumeta</taxon>
    </lineage>
</organism>
<protein>
    <submittedName>
        <fullName evidence="2">Uncharacterized protein</fullName>
    </submittedName>
</protein>
<evidence type="ECO:0000313" key="3">
    <source>
        <dbReference type="Proteomes" id="UP000299102"/>
    </source>
</evidence>
<accession>A0A4C1SDH0</accession>
<feature type="region of interest" description="Disordered" evidence="1">
    <location>
        <begin position="90"/>
        <end position="119"/>
    </location>
</feature>
<dbReference type="Proteomes" id="UP000299102">
    <property type="component" value="Unassembled WGS sequence"/>
</dbReference>
<sequence>MLTGEFQEGPSKSVVVPQNIDAVRQLTMQDCHVTYREIEASLGIIPVEIGNPTWGPREADLTRIASSSRGDRKRGELRLYFDAQHGARVARAKSPKVGGTEKLGNSELGNLVTGKKPTG</sequence>
<evidence type="ECO:0000313" key="2">
    <source>
        <dbReference type="EMBL" id="GBP00125.1"/>
    </source>
</evidence>
<name>A0A4C1SDH0_EUMVA</name>
<keyword evidence="3" id="KW-1185">Reference proteome</keyword>
<reference evidence="2 3" key="1">
    <citation type="journal article" date="2019" name="Commun. Biol.">
        <title>The bagworm genome reveals a unique fibroin gene that provides high tensile strength.</title>
        <authorList>
            <person name="Kono N."/>
            <person name="Nakamura H."/>
            <person name="Ohtoshi R."/>
            <person name="Tomita M."/>
            <person name="Numata K."/>
            <person name="Arakawa K."/>
        </authorList>
    </citation>
    <scope>NUCLEOTIDE SEQUENCE [LARGE SCALE GENOMIC DNA]</scope>
</reference>
<dbReference type="EMBL" id="BGZK01000004">
    <property type="protein sequence ID" value="GBP00125.1"/>
    <property type="molecule type" value="Genomic_DNA"/>
</dbReference>
<comment type="caution">
    <text evidence="2">The sequence shown here is derived from an EMBL/GenBank/DDBJ whole genome shotgun (WGS) entry which is preliminary data.</text>
</comment>